<sequence>MRNMRLSYRPEKDREGLDPEGYENLSFYGDWLTEEELADIARILRSRENPLPSQPEEEMD</sequence>
<evidence type="ECO:0000313" key="3">
    <source>
        <dbReference type="Proteomes" id="UP000266089"/>
    </source>
</evidence>
<organism evidence="2 3">
    <name type="scientific">Meiothermus taiwanensis</name>
    <dbReference type="NCBI Taxonomy" id="172827"/>
    <lineage>
        <taxon>Bacteria</taxon>
        <taxon>Thermotogati</taxon>
        <taxon>Deinococcota</taxon>
        <taxon>Deinococci</taxon>
        <taxon>Thermales</taxon>
        <taxon>Thermaceae</taxon>
        <taxon>Meiothermus</taxon>
    </lineage>
</organism>
<comment type="caution">
    <text evidence="2">The sequence shown here is derived from an EMBL/GenBank/DDBJ whole genome shotgun (WGS) entry which is preliminary data.</text>
</comment>
<evidence type="ECO:0000256" key="1">
    <source>
        <dbReference type="SAM" id="MobiDB-lite"/>
    </source>
</evidence>
<dbReference type="RefSeq" id="WP_147370692.1">
    <property type="nucleotide sequence ID" value="NZ_JBHSXZ010000085.1"/>
</dbReference>
<dbReference type="KEGG" id="mtai:Mtai_v1c27900"/>
<proteinExistence type="predicted"/>
<name>A0A399DVZ4_9DEIN</name>
<dbReference type="AlphaFoldDB" id="A0A399DVZ4"/>
<dbReference type="EMBL" id="QWKX01000047">
    <property type="protein sequence ID" value="RIH76237.1"/>
    <property type="molecule type" value="Genomic_DNA"/>
</dbReference>
<accession>A0A399DVZ4</accession>
<dbReference type="Proteomes" id="UP000266089">
    <property type="component" value="Unassembled WGS sequence"/>
</dbReference>
<reference evidence="2 3" key="1">
    <citation type="submission" date="2018-08" db="EMBL/GenBank/DDBJ databases">
        <title>Meiothermus cateniformans JCM 15151 genome sequencing project.</title>
        <authorList>
            <person name="Da Costa M.S."/>
            <person name="Albuquerque L."/>
            <person name="Raposo P."/>
            <person name="Froufe H.J.C."/>
            <person name="Barroso C.S."/>
            <person name="Egas C."/>
        </authorList>
    </citation>
    <scope>NUCLEOTIDE SEQUENCE [LARGE SCALE GENOMIC DNA]</scope>
    <source>
        <strain evidence="2 3">JCM 15151</strain>
    </source>
</reference>
<evidence type="ECO:0000313" key="2">
    <source>
        <dbReference type="EMBL" id="RIH76237.1"/>
    </source>
</evidence>
<feature type="region of interest" description="Disordered" evidence="1">
    <location>
        <begin position="1"/>
        <end position="20"/>
    </location>
</feature>
<protein>
    <submittedName>
        <fullName evidence="2">Uncharacterized protein</fullName>
    </submittedName>
</protein>
<gene>
    <name evidence="2" type="ORF">Mcate_01853</name>
</gene>
<feature type="compositionally biased region" description="Basic and acidic residues" evidence="1">
    <location>
        <begin position="8"/>
        <end position="17"/>
    </location>
</feature>